<keyword evidence="1" id="KW-0812">Transmembrane</keyword>
<comment type="caution">
    <text evidence="2">The sequence shown here is derived from an EMBL/GenBank/DDBJ whole genome shotgun (WGS) entry which is preliminary data.</text>
</comment>
<evidence type="ECO:0000313" key="3">
    <source>
        <dbReference type="Proteomes" id="UP001149140"/>
    </source>
</evidence>
<dbReference type="InterPro" id="IPR007354">
    <property type="entry name" value="CruF-like"/>
</dbReference>
<feature type="transmembrane region" description="Helical" evidence="1">
    <location>
        <begin position="160"/>
        <end position="182"/>
    </location>
</feature>
<feature type="transmembrane region" description="Helical" evidence="1">
    <location>
        <begin position="219"/>
        <end position="238"/>
    </location>
</feature>
<proteinExistence type="predicted"/>
<dbReference type="PANTHER" id="PTHR39419:SF1">
    <property type="entry name" value="SLL0814 PROTEIN"/>
    <property type="match status" value="1"/>
</dbReference>
<gene>
    <name evidence="2" type="ORF">OM076_35830</name>
</gene>
<evidence type="ECO:0000313" key="2">
    <source>
        <dbReference type="EMBL" id="MDA0165693.1"/>
    </source>
</evidence>
<keyword evidence="3" id="KW-1185">Reference proteome</keyword>
<name>A0A9X3N255_9ACTN</name>
<dbReference type="AlphaFoldDB" id="A0A9X3N255"/>
<feature type="transmembrane region" description="Helical" evidence="1">
    <location>
        <begin position="55"/>
        <end position="74"/>
    </location>
</feature>
<reference evidence="2" key="1">
    <citation type="submission" date="2022-10" db="EMBL/GenBank/DDBJ databases">
        <title>The WGS of Solirubrobacter ginsenosidimutans DSM 21036.</title>
        <authorList>
            <person name="Jiang Z."/>
        </authorList>
    </citation>
    <scope>NUCLEOTIDE SEQUENCE</scope>
    <source>
        <strain evidence="2">DSM 21036</strain>
    </source>
</reference>
<dbReference type="Proteomes" id="UP001149140">
    <property type="component" value="Unassembled WGS sequence"/>
</dbReference>
<dbReference type="EMBL" id="JAPDOD010000050">
    <property type="protein sequence ID" value="MDA0165693.1"/>
    <property type="molecule type" value="Genomic_DNA"/>
</dbReference>
<dbReference type="Pfam" id="PF04240">
    <property type="entry name" value="Caroten_synth"/>
    <property type="match status" value="1"/>
</dbReference>
<keyword evidence="1" id="KW-1133">Transmembrane helix</keyword>
<evidence type="ECO:0000256" key="1">
    <source>
        <dbReference type="SAM" id="Phobius"/>
    </source>
</evidence>
<sequence>MPRLTTALLAAVAAAQVAYGRAPEPRSPAQTRALVLAMFALSTIEAKQARGRRGVLVGAICGTVGFGAELVGVATGRPFGRYAYSSRLGPRVRGVPLLAAAAWALLGRPAWVAAGWVDARPAVRVPLAAAALTAWDVFLDPRMVREGYWTWRDGGAYEGIPASNFAGWFACGLAAFTLVAVLDDAPPDARDDGALALYAWTWVGESVANAVLWRRRRVAVAGALAMGAIAAPALHARYRA</sequence>
<accession>A0A9X3N255</accession>
<protein>
    <submittedName>
        <fullName evidence="2">Carotenoid biosynthesis protein</fullName>
    </submittedName>
</protein>
<dbReference type="RefSeq" id="WP_270044953.1">
    <property type="nucleotide sequence ID" value="NZ_JAPDOD010000050.1"/>
</dbReference>
<organism evidence="2 3">
    <name type="scientific">Solirubrobacter ginsenosidimutans</name>
    <dbReference type="NCBI Taxonomy" id="490573"/>
    <lineage>
        <taxon>Bacteria</taxon>
        <taxon>Bacillati</taxon>
        <taxon>Actinomycetota</taxon>
        <taxon>Thermoleophilia</taxon>
        <taxon>Solirubrobacterales</taxon>
        <taxon>Solirubrobacteraceae</taxon>
        <taxon>Solirubrobacter</taxon>
    </lineage>
</organism>
<keyword evidence="1" id="KW-0472">Membrane</keyword>
<dbReference type="PANTHER" id="PTHR39419">
    <property type="entry name" value="SLL0814 PROTEIN"/>
    <property type="match status" value="1"/>
</dbReference>